<evidence type="ECO:0000313" key="4">
    <source>
        <dbReference type="Proteomes" id="UP000806378"/>
    </source>
</evidence>
<dbReference type="GO" id="GO:0005634">
    <property type="term" value="C:nucleus"/>
    <property type="evidence" value="ECO:0007669"/>
    <property type="project" value="TreeGrafter"/>
</dbReference>
<dbReference type="InterPro" id="IPR016024">
    <property type="entry name" value="ARM-type_fold"/>
</dbReference>
<keyword evidence="4" id="KW-1185">Reference proteome</keyword>
<proteinExistence type="predicted"/>
<keyword evidence="1" id="KW-0677">Repeat</keyword>
<dbReference type="OrthoDB" id="16066at2759"/>
<protein>
    <recommendedName>
        <fullName evidence="2">Proteasome adapter and scaffold protein ECM29 HEAT-repeat domain-containing protein</fullName>
    </recommendedName>
</protein>
<dbReference type="PANTHER" id="PTHR23346:SF19">
    <property type="entry name" value="PROTEASOME ADAPTER AND SCAFFOLD PROTEIN ECM29"/>
    <property type="match status" value="1"/>
</dbReference>
<evidence type="ECO:0000313" key="3">
    <source>
        <dbReference type="EMBL" id="KAF7846588.1"/>
    </source>
</evidence>
<dbReference type="EMBL" id="MU092498">
    <property type="protein sequence ID" value="KAF7846588.1"/>
    <property type="molecule type" value="Genomic_DNA"/>
</dbReference>
<evidence type="ECO:0000259" key="2">
    <source>
        <dbReference type="Pfam" id="PF24492"/>
    </source>
</evidence>
<dbReference type="InterPro" id="IPR011989">
    <property type="entry name" value="ARM-like"/>
</dbReference>
<dbReference type="AlphaFoldDB" id="A0A8T0CGA3"/>
<dbReference type="GO" id="GO:0005737">
    <property type="term" value="C:cytoplasm"/>
    <property type="evidence" value="ECO:0007669"/>
    <property type="project" value="TreeGrafter"/>
</dbReference>
<name>A0A8T0CGA3_CORYI</name>
<dbReference type="GO" id="GO:0036503">
    <property type="term" value="P:ERAD pathway"/>
    <property type="evidence" value="ECO:0007669"/>
    <property type="project" value="TreeGrafter"/>
</dbReference>
<gene>
    <name evidence="3" type="ORF">BT93_L4069</name>
</gene>
<reference evidence="3" key="1">
    <citation type="submission" date="2020-05" db="EMBL/GenBank/DDBJ databases">
        <title>WGS assembly of Corymbia citriodora subspecies variegata.</title>
        <authorList>
            <person name="Barry K."/>
            <person name="Hundley H."/>
            <person name="Shu S."/>
            <person name="Jenkins J."/>
            <person name="Grimwood J."/>
            <person name="Baten A."/>
        </authorList>
    </citation>
    <scope>NUCLEOTIDE SEQUENCE</scope>
    <source>
        <strain evidence="3">CV2-018</strain>
    </source>
</reference>
<sequence>MNIEVHNDDVLTQFERLLSWTVLAKVGDEDPTYYIPTIISAAYVATRYANKLFTFDNTNARMIDLFATSTDVKEAVEEGRRGLDPYWHRANLSITSGPAQQIYFPSFSAIMTRAISNSSSSHEMSASHAVSYSEGLAVFALDALAAQPWHDTEYDLLEQNDTTDYVLTTSSNNTKARSLIQSAIQSVDSELIVPYIEMCLSTATSKSLSCLKAGYLICSLSTDEVLTKLSPQALDGIAKAVDHRETREIAAKIAGVVLTLQPDWQTLIASKVAECASWKTLVGQDLSLVQSNLQLSGSVLSRAAVRGLPVDTTLVKSTMDLLNQIITGSSDKALKNTAYSSLSGIALCCSAITLREADVPKMLQLALADAKKEFDAAASSFGHLLYSCWDDLAALDKEKIVDQLFELHEVRKAEFQFRIGESLAISALGFQSASLLSEMDVAGATLSRPIHGDLYKMLLDRILSNAKTTKPALKLACATWLLCMLQYCNDEKLLEDRLRECQVAFGQLLNDRDQVVQEAASRGLSIVYEKGSKSLREDLVRDLIESFTGNKAKSSGTVDEDTQLFEPGALPTENGQSVTTYKDVVSLAQEMGDPSLVYRFMNLASNNAIWSSRAAVGRFGLSGVLADSTYLQQNKKFYPKLFRYRFDPNTNVRQSMNDIWKALVKDTNRTVDENFDLIMDDLLKSILSGKDWRTREASCAAIADLVQGRDVSKYEKYLDEIWNVAFKVLDDVKETVRKAATMLCRTLTNILITNLEVGAGTTKRAVTMLEHAMPFLLQQISSGSAKETQMNAIVTLLQITDKSPPRTLRSFAPIMLETLVSSLSAFEHEAVNYIHLNADKYGLTTDKLDEMRVSSTQRSPLYEAIEKCLQAISASDVASDTMEVDGTNEQDAVKDAMSRLEGCFKTTVGLPSRVGLSKVLISLVTRHQVMFKPFVDRFVRRTRRSILDRNPTISQSFSAALAYLIRAASEKEIRVTIDYAKKLYFESQEASHRIVAGEMVQMISKASNDVFTRFAPSLLSFAFIGRQDEDTSAHDRFDTAWKDNVGGSRALQLYMKEITELIRQHIVSSLWPIKHACCFAIADLVTSLGSTAKLSKDDTEMMWPAYEAAIDGKTWEGKEKVVSTLPAFAKQAQKSDLKQMKQLNKIALREAKRNNTTYRPHAIKALGEYAKVRKDPSFSSDALELLATFTDELLDTEKMDVDEPTKADVTSR</sequence>
<feature type="domain" description="Proteasome adapter and scaffold protein ECM29 HEAT-repeat" evidence="2">
    <location>
        <begin position="808"/>
        <end position="985"/>
    </location>
</feature>
<comment type="caution">
    <text evidence="3">The sequence shown here is derived from an EMBL/GenBank/DDBJ whole genome shotgun (WGS) entry which is preliminary data.</text>
</comment>
<dbReference type="Proteomes" id="UP000806378">
    <property type="component" value="Unassembled WGS sequence"/>
</dbReference>
<organism evidence="3 4">
    <name type="scientific">Corymbia citriodora subsp. variegata</name>
    <dbReference type="NCBI Taxonomy" id="360336"/>
    <lineage>
        <taxon>Eukaryota</taxon>
        <taxon>Viridiplantae</taxon>
        <taxon>Streptophyta</taxon>
        <taxon>Embryophyta</taxon>
        <taxon>Tracheophyta</taxon>
        <taxon>Spermatophyta</taxon>
        <taxon>Magnoliopsida</taxon>
        <taxon>eudicotyledons</taxon>
        <taxon>Gunneridae</taxon>
        <taxon>Pentapetalae</taxon>
        <taxon>rosids</taxon>
        <taxon>malvids</taxon>
        <taxon>Myrtales</taxon>
        <taxon>Myrtaceae</taxon>
        <taxon>Myrtoideae</taxon>
        <taxon>Eucalypteae</taxon>
        <taxon>Corymbia</taxon>
    </lineage>
</organism>
<dbReference type="Pfam" id="PF24492">
    <property type="entry name" value="HEAT_ECM29"/>
    <property type="match status" value="1"/>
</dbReference>
<dbReference type="GO" id="GO:0060090">
    <property type="term" value="F:molecular adaptor activity"/>
    <property type="evidence" value="ECO:0007669"/>
    <property type="project" value="TreeGrafter"/>
</dbReference>
<accession>A0A8T0CGA3</accession>
<dbReference type="PANTHER" id="PTHR23346">
    <property type="entry name" value="TRANSLATIONAL ACTIVATOR GCN1-RELATED"/>
    <property type="match status" value="1"/>
</dbReference>
<dbReference type="Pfam" id="PF23731">
    <property type="entry name" value="ARM_ECM29_C"/>
    <property type="match status" value="1"/>
</dbReference>
<evidence type="ECO:0000256" key="1">
    <source>
        <dbReference type="ARBA" id="ARBA00022737"/>
    </source>
</evidence>
<dbReference type="Gramene" id="rna-gnl|WGS:JABURB|Cocit.L4069.1">
    <property type="protein sequence ID" value="cds-KAF7846588.1"/>
    <property type="gene ID" value="gene-BT93_L4069"/>
</dbReference>
<dbReference type="Gene3D" id="1.25.10.10">
    <property type="entry name" value="Leucine-rich Repeat Variant"/>
    <property type="match status" value="3"/>
</dbReference>
<dbReference type="InterPro" id="IPR055443">
    <property type="entry name" value="HEAT_ECM29"/>
</dbReference>
<dbReference type="SUPFAM" id="SSF48371">
    <property type="entry name" value="ARM repeat"/>
    <property type="match status" value="2"/>
</dbReference>